<name>A0ABY3AS93_PAEPP</name>
<dbReference type="EMBL" id="SADY01000003">
    <property type="protein sequence ID" value="TQR45116.1"/>
    <property type="molecule type" value="Genomic_DNA"/>
</dbReference>
<keyword evidence="1" id="KW-0812">Transmembrane</keyword>
<sequence>MKKYIVLGVIFFSVCLLIGFYFLSNNSKEDTDDVIMKIAIYPTSVLDETYLFVLKRSEIIEVSLGVRKYQTIDSDFFMKEVIDTKKKKLTFEESEALLDVLDRIAEKRDTSKRKIVMDGWDVSIYYKEKMIDLNYTGNEYVDLDTLINQLIKLSPISVDLHGWS</sequence>
<feature type="transmembrane region" description="Helical" evidence="1">
    <location>
        <begin position="5"/>
        <end position="23"/>
    </location>
</feature>
<evidence type="ECO:0000256" key="1">
    <source>
        <dbReference type="SAM" id="Phobius"/>
    </source>
</evidence>
<gene>
    <name evidence="2" type="ORF">C7Y44_12545</name>
</gene>
<evidence type="ECO:0000313" key="3">
    <source>
        <dbReference type="Proteomes" id="UP000316208"/>
    </source>
</evidence>
<evidence type="ECO:0000313" key="2">
    <source>
        <dbReference type="EMBL" id="TQR45116.1"/>
    </source>
</evidence>
<proteinExistence type="predicted"/>
<keyword evidence="1" id="KW-0472">Membrane</keyword>
<dbReference type="RefSeq" id="WP_142544160.1">
    <property type="nucleotide sequence ID" value="NZ_SADY01000003.1"/>
</dbReference>
<keyword evidence="3" id="KW-1185">Reference proteome</keyword>
<dbReference type="Proteomes" id="UP000316208">
    <property type="component" value="Unassembled WGS sequence"/>
</dbReference>
<organism evidence="2 3">
    <name type="scientific">Paenibacillus popilliae</name>
    <name type="common">Bacillus popilliae</name>
    <dbReference type="NCBI Taxonomy" id="78057"/>
    <lineage>
        <taxon>Bacteria</taxon>
        <taxon>Bacillati</taxon>
        <taxon>Bacillota</taxon>
        <taxon>Bacilli</taxon>
        <taxon>Bacillales</taxon>
        <taxon>Paenibacillaceae</taxon>
        <taxon>Paenibacillus</taxon>
    </lineage>
</organism>
<accession>A0ABY3AS93</accession>
<keyword evidence="1" id="KW-1133">Transmembrane helix</keyword>
<comment type="caution">
    <text evidence="2">The sequence shown here is derived from an EMBL/GenBank/DDBJ whole genome shotgun (WGS) entry which is preliminary data.</text>
</comment>
<reference evidence="2 3" key="1">
    <citation type="submission" date="2018-03" db="EMBL/GenBank/DDBJ databases">
        <title>Aerobic endospore-forming bacteria genome sequencing and assembly.</title>
        <authorList>
            <person name="Cavalcante D.A."/>
            <person name="Driks A."/>
            <person name="Putonti C."/>
            <person name="De-Souza M.T."/>
        </authorList>
    </citation>
    <scope>NUCLEOTIDE SEQUENCE [LARGE SCALE GENOMIC DNA]</scope>
    <source>
        <strain evidence="2 3">SDF0028</strain>
    </source>
</reference>
<protein>
    <submittedName>
        <fullName evidence="2">Uncharacterized protein</fullName>
    </submittedName>
</protein>